<keyword evidence="5" id="KW-0560">Oxidoreductase</keyword>
<protein>
    <submittedName>
        <fullName evidence="9 10">Alcohol dehydrogenase</fullName>
    </submittedName>
</protein>
<evidence type="ECO:0000256" key="2">
    <source>
        <dbReference type="ARBA" id="ARBA00008072"/>
    </source>
</evidence>
<evidence type="ECO:0000256" key="5">
    <source>
        <dbReference type="ARBA" id="ARBA00023002"/>
    </source>
</evidence>
<evidence type="ECO:0000256" key="4">
    <source>
        <dbReference type="ARBA" id="ARBA00022833"/>
    </source>
</evidence>
<evidence type="ECO:0000256" key="7">
    <source>
        <dbReference type="RuleBase" id="RU361277"/>
    </source>
</evidence>
<dbReference type="InterPro" id="IPR036291">
    <property type="entry name" value="NAD(P)-bd_dom_sf"/>
</dbReference>
<dbReference type="STRING" id="1111738.GCA_000427905_02826"/>
<comment type="caution">
    <text evidence="10">The sequence shown here is derived from an EMBL/GenBank/DDBJ whole genome shotgun (WGS) entry which is preliminary data.</text>
</comment>
<dbReference type="PANTHER" id="PTHR43880">
    <property type="entry name" value="ALCOHOL DEHYDROGENASE"/>
    <property type="match status" value="1"/>
</dbReference>
<dbReference type="PROSITE" id="PS00059">
    <property type="entry name" value="ADH_ZINC"/>
    <property type="match status" value="1"/>
</dbReference>
<dbReference type="Gene3D" id="3.90.180.10">
    <property type="entry name" value="Medium-chain alcohol dehydrogenases, catalytic domain"/>
    <property type="match status" value="1"/>
</dbReference>
<proteinExistence type="inferred from homology"/>
<reference evidence="9 11" key="3">
    <citation type="journal article" date="2021" name="BMC Genomics">
        <title>Genome-resolved metagenome and metatranscriptome analyses of thermophilic composting reveal key bacterial players and their metabolic interactions.</title>
        <authorList>
            <person name="Braga L.P.P."/>
            <person name="Pereira R.V."/>
            <person name="Martins L.F."/>
            <person name="Moura L.M.S."/>
            <person name="Sanchez F.B."/>
            <person name="Patane J.S.L."/>
            <person name="da Silva A.M."/>
            <person name="Setubal J.C."/>
        </authorList>
    </citation>
    <scope>NUCLEOTIDE SEQUENCE [LARGE SCALE GENOMIC DNA]</scope>
    <source>
        <strain evidence="9">ZC4RG45</strain>
    </source>
</reference>
<feature type="domain" description="Enoyl reductase (ER)" evidence="8">
    <location>
        <begin position="9"/>
        <end position="357"/>
    </location>
</feature>
<keyword evidence="4 7" id="KW-0862">Zinc</keyword>
<reference evidence="10" key="1">
    <citation type="submission" date="2018-05" db="EMBL/GenBank/DDBJ databases">
        <authorList>
            <person name="Lanie J.A."/>
            <person name="Ng W.-L."/>
            <person name="Kazmierczak K.M."/>
            <person name="Andrzejewski T.M."/>
            <person name="Davidsen T.M."/>
            <person name="Wayne K.J."/>
            <person name="Tettelin H."/>
            <person name="Glass J.I."/>
            <person name="Rusch D."/>
            <person name="Podicherti R."/>
            <person name="Tsui H.-C.T."/>
            <person name="Winkler M.E."/>
        </authorList>
    </citation>
    <scope>NUCLEOTIDE SEQUENCE</scope>
    <source>
        <strain evidence="10">ZC4RG45</strain>
    </source>
</reference>
<organism evidence="10">
    <name type="scientific">Thermocrispum agreste</name>
    <dbReference type="NCBI Taxonomy" id="37925"/>
    <lineage>
        <taxon>Bacteria</taxon>
        <taxon>Bacillati</taxon>
        <taxon>Actinomycetota</taxon>
        <taxon>Actinomycetes</taxon>
        <taxon>Pseudonocardiales</taxon>
        <taxon>Pseudonocardiaceae</taxon>
        <taxon>Thermocrispum</taxon>
    </lineage>
</organism>
<reference evidence="9" key="2">
    <citation type="submission" date="2018-05" db="EMBL/GenBank/DDBJ databases">
        <authorList>
            <person name="Moura L."/>
            <person name="Setubal J.C."/>
        </authorList>
    </citation>
    <scope>NUCLEOTIDE SEQUENCE</scope>
    <source>
        <strain evidence="9">ZC4RG45</strain>
    </source>
</reference>
<keyword evidence="6" id="KW-0520">NAD</keyword>
<evidence type="ECO:0000259" key="8">
    <source>
        <dbReference type="SMART" id="SM00829"/>
    </source>
</evidence>
<dbReference type="GO" id="GO:0008270">
    <property type="term" value="F:zinc ion binding"/>
    <property type="evidence" value="ECO:0007669"/>
    <property type="project" value="InterPro"/>
</dbReference>
<comment type="similarity">
    <text evidence="2 7">Belongs to the zinc-containing alcohol dehydrogenase family.</text>
</comment>
<evidence type="ECO:0000313" key="9">
    <source>
        <dbReference type="EMBL" id="MFO7191041.1"/>
    </source>
</evidence>
<sequence>MVRALISRGVDAGFELSDVELGPTGPGQVRVAVRGAGVCHSDLSMVNGVLAPSFPLVLGHEAAGVVTEVGDGVSRVRAGDHVVLNWSPPCRECWFCRQGEPWLCTTNEGVASVPRGRLADGTETHVTLGVGGLAEEVLVGENAVIPVPAELPLAEAALLGCAVLTGVGAVRNTARVRQGESVAVVGLGGVGLSVILGARLAGAGRIVALDVNESKADLAKAAGATDFVVADKSAPKTVRAMTEGRGADVAFECVGRSAAIRTAWSSTRRGGRVITLGVGSRDDHVSFNGLELYHFARTLSSSIYGTADPDVDVPELAKAVLDGRLDLGALITHRIRLEDAPEAFDRLAKGDGGRTLVVFDQPGAGPSHGYGT</sequence>
<dbReference type="InterPro" id="IPR011032">
    <property type="entry name" value="GroES-like_sf"/>
</dbReference>
<dbReference type="InterPro" id="IPR002328">
    <property type="entry name" value="ADH_Zn_CS"/>
</dbReference>
<reference evidence="9" key="4">
    <citation type="submission" date="2023-08" db="EMBL/GenBank/DDBJ databases">
        <authorList>
            <person name="Guima S.E.S."/>
            <person name="Martins L.F."/>
            <person name="Silva A.M."/>
            <person name="Setubal J.C."/>
        </authorList>
    </citation>
    <scope>NUCLEOTIDE SEQUENCE</scope>
    <source>
        <strain evidence="9">ZC4RG45</strain>
    </source>
</reference>
<dbReference type="EMBL" id="QGUI02000013">
    <property type="protein sequence ID" value="MFO7191041.1"/>
    <property type="molecule type" value="Genomic_DNA"/>
</dbReference>
<evidence type="ECO:0000256" key="1">
    <source>
        <dbReference type="ARBA" id="ARBA00001947"/>
    </source>
</evidence>
<dbReference type="InterPro" id="IPR013154">
    <property type="entry name" value="ADH-like_N"/>
</dbReference>
<dbReference type="PANTHER" id="PTHR43880:SF12">
    <property type="entry name" value="ALCOHOL DEHYDROGENASE CLASS-3"/>
    <property type="match status" value="1"/>
</dbReference>
<dbReference type="Pfam" id="PF00107">
    <property type="entry name" value="ADH_zinc_N"/>
    <property type="match status" value="1"/>
</dbReference>
<dbReference type="InterPro" id="IPR013149">
    <property type="entry name" value="ADH-like_C"/>
</dbReference>
<dbReference type="GO" id="GO:0046294">
    <property type="term" value="P:formaldehyde catabolic process"/>
    <property type="evidence" value="ECO:0007669"/>
    <property type="project" value="TreeGrafter"/>
</dbReference>
<dbReference type="AlphaFoldDB" id="A0A2W4LHQ5"/>
<dbReference type="GO" id="GO:0051903">
    <property type="term" value="F:S-(hydroxymethyl)glutathione dehydrogenase [NAD(P)+] activity"/>
    <property type="evidence" value="ECO:0007669"/>
    <property type="project" value="TreeGrafter"/>
</dbReference>
<evidence type="ECO:0000256" key="6">
    <source>
        <dbReference type="ARBA" id="ARBA00023027"/>
    </source>
</evidence>
<dbReference type="EMBL" id="QGUI01000331">
    <property type="protein sequence ID" value="PZM97143.1"/>
    <property type="molecule type" value="Genomic_DNA"/>
</dbReference>
<dbReference type="SMART" id="SM00829">
    <property type="entry name" value="PKS_ER"/>
    <property type="match status" value="1"/>
</dbReference>
<evidence type="ECO:0000256" key="3">
    <source>
        <dbReference type="ARBA" id="ARBA00022723"/>
    </source>
</evidence>
<gene>
    <name evidence="9" type="ORF">DIU77_002210</name>
    <name evidence="10" type="ORF">DIU77_09720</name>
</gene>
<comment type="cofactor">
    <cofactor evidence="1 7">
        <name>Zn(2+)</name>
        <dbReference type="ChEBI" id="CHEBI:29105"/>
    </cofactor>
</comment>
<dbReference type="Proteomes" id="UP000249324">
    <property type="component" value="Unassembled WGS sequence"/>
</dbReference>
<name>A0A2W4LHQ5_9PSEU</name>
<dbReference type="FunFam" id="3.40.50.720:FF:000003">
    <property type="entry name" value="S-(hydroxymethyl)glutathione dehydrogenase"/>
    <property type="match status" value="1"/>
</dbReference>
<dbReference type="GO" id="GO:0005829">
    <property type="term" value="C:cytosol"/>
    <property type="evidence" value="ECO:0007669"/>
    <property type="project" value="TreeGrafter"/>
</dbReference>
<evidence type="ECO:0000313" key="10">
    <source>
        <dbReference type="EMBL" id="PZM97143.1"/>
    </source>
</evidence>
<dbReference type="Pfam" id="PF08240">
    <property type="entry name" value="ADH_N"/>
    <property type="match status" value="1"/>
</dbReference>
<dbReference type="SUPFAM" id="SSF51735">
    <property type="entry name" value="NAD(P)-binding Rossmann-fold domains"/>
    <property type="match status" value="1"/>
</dbReference>
<dbReference type="Gene3D" id="3.40.50.720">
    <property type="entry name" value="NAD(P)-binding Rossmann-like Domain"/>
    <property type="match status" value="1"/>
</dbReference>
<evidence type="ECO:0000313" key="11">
    <source>
        <dbReference type="Proteomes" id="UP000249324"/>
    </source>
</evidence>
<dbReference type="SUPFAM" id="SSF50129">
    <property type="entry name" value="GroES-like"/>
    <property type="match status" value="2"/>
</dbReference>
<accession>A0A2W4LHQ5</accession>
<keyword evidence="3 7" id="KW-0479">Metal-binding</keyword>
<dbReference type="InterPro" id="IPR020843">
    <property type="entry name" value="ER"/>
</dbReference>